<feature type="compositionally biased region" description="Basic and acidic residues" evidence="1">
    <location>
        <begin position="168"/>
        <end position="180"/>
    </location>
</feature>
<dbReference type="GO" id="GO:0006364">
    <property type="term" value="P:rRNA processing"/>
    <property type="evidence" value="ECO:0007669"/>
    <property type="project" value="InterPro"/>
</dbReference>
<protein>
    <submittedName>
        <fullName evidence="2">Uncharacterized protein</fullName>
    </submittedName>
</protein>
<comment type="caution">
    <text evidence="2">The sequence shown here is derived from an EMBL/GenBank/DDBJ whole genome shotgun (WGS) entry which is preliminary data.</text>
</comment>
<organism evidence="2 3">
    <name type="scientific">Starmerella bacillaris</name>
    <name type="common">Yeast</name>
    <name type="synonym">Candida zemplinina</name>
    <dbReference type="NCBI Taxonomy" id="1247836"/>
    <lineage>
        <taxon>Eukaryota</taxon>
        <taxon>Fungi</taxon>
        <taxon>Dikarya</taxon>
        <taxon>Ascomycota</taxon>
        <taxon>Saccharomycotina</taxon>
        <taxon>Dipodascomycetes</taxon>
        <taxon>Dipodascales</taxon>
        <taxon>Trichomonascaceae</taxon>
        <taxon>Starmerella</taxon>
    </lineage>
</organism>
<sequence length="180" mass="19634">MQLADPLAKPIWPVTSESQQQVVSTILKGQAAIRPDGLKFGFNEVMLALENKESIKAIFVARSDITAIESFPLALASAAHSLSLVTIPKGSSEHIKASVLAITSDYVDQRVLKIAEEVGCVKMDWVYKGAELLRLKNKKANAKVKKMNITVDSGSSKVNKKQGSGKDMQVKAKVKDKQRK</sequence>
<keyword evidence="3" id="KW-1185">Reference proteome</keyword>
<dbReference type="Proteomes" id="UP001362899">
    <property type="component" value="Unassembled WGS sequence"/>
</dbReference>
<evidence type="ECO:0000313" key="3">
    <source>
        <dbReference type="Proteomes" id="UP001362899"/>
    </source>
</evidence>
<evidence type="ECO:0000256" key="1">
    <source>
        <dbReference type="SAM" id="MobiDB-lite"/>
    </source>
</evidence>
<name>A0AAV5RHJ3_STABA</name>
<accession>A0AAV5RHJ3</accession>
<dbReference type="GO" id="GO:0008033">
    <property type="term" value="P:tRNA processing"/>
    <property type="evidence" value="ECO:0007669"/>
    <property type="project" value="InterPro"/>
</dbReference>
<reference evidence="2 3" key="1">
    <citation type="journal article" date="2023" name="Elife">
        <title>Identification of key yeast species and microbe-microbe interactions impacting larval growth of Drosophila in the wild.</title>
        <authorList>
            <person name="Mure A."/>
            <person name="Sugiura Y."/>
            <person name="Maeda R."/>
            <person name="Honda K."/>
            <person name="Sakurai N."/>
            <person name="Takahashi Y."/>
            <person name="Watada M."/>
            <person name="Katoh T."/>
            <person name="Gotoh A."/>
            <person name="Gotoh Y."/>
            <person name="Taniguchi I."/>
            <person name="Nakamura K."/>
            <person name="Hayashi T."/>
            <person name="Katayama T."/>
            <person name="Uemura T."/>
            <person name="Hattori Y."/>
        </authorList>
    </citation>
    <scope>NUCLEOTIDE SEQUENCE [LARGE SCALE GENOMIC DNA]</scope>
    <source>
        <strain evidence="2 3">SB-73</strain>
    </source>
</reference>
<dbReference type="EMBL" id="BTGC01000003">
    <property type="protein sequence ID" value="GMM50913.1"/>
    <property type="molecule type" value="Genomic_DNA"/>
</dbReference>
<dbReference type="AlphaFoldDB" id="A0AAV5RHJ3"/>
<dbReference type="InterPro" id="IPR013241">
    <property type="entry name" value="RNase_P_Pop3"/>
</dbReference>
<gene>
    <name evidence="2" type="ORF">DASB73_018710</name>
</gene>
<feature type="region of interest" description="Disordered" evidence="1">
    <location>
        <begin position="153"/>
        <end position="180"/>
    </location>
</feature>
<proteinExistence type="predicted"/>
<dbReference type="Pfam" id="PF08228">
    <property type="entry name" value="RNase_P_pop3"/>
    <property type="match status" value="1"/>
</dbReference>
<evidence type="ECO:0000313" key="2">
    <source>
        <dbReference type="EMBL" id="GMM50913.1"/>
    </source>
</evidence>